<feature type="domain" description="Integrase catalytic" evidence="1">
    <location>
        <begin position="1"/>
        <end position="97"/>
    </location>
</feature>
<gene>
    <name evidence="2" type="ORF">LCGC14_0912410</name>
</gene>
<dbReference type="InterPro" id="IPR036397">
    <property type="entry name" value="RNaseH_sf"/>
</dbReference>
<evidence type="ECO:0000313" key="2">
    <source>
        <dbReference type="EMBL" id="KKN22705.1"/>
    </source>
</evidence>
<dbReference type="GO" id="GO:0015074">
    <property type="term" value="P:DNA integration"/>
    <property type="evidence" value="ECO:0007669"/>
    <property type="project" value="InterPro"/>
</dbReference>
<dbReference type="InterPro" id="IPR012337">
    <property type="entry name" value="RNaseH-like_sf"/>
</dbReference>
<name>A0A0F9NT50_9ZZZZ</name>
<dbReference type="PANTHER" id="PTHR46889">
    <property type="entry name" value="TRANSPOSASE INSF FOR INSERTION SEQUENCE IS3B-RELATED"/>
    <property type="match status" value="1"/>
</dbReference>
<dbReference type="Pfam" id="PF13683">
    <property type="entry name" value="rve_3"/>
    <property type="match status" value="1"/>
</dbReference>
<dbReference type="PANTHER" id="PTHR46889:SF4">
    <property type="entry name" value="TRANSPOSASE INSO FOR INSERTION SEQUENCE ELEMENT IS911B-RELATED"/>
    <property type="match status" value="1"/>
</dbReference>
<dbReference type="EMBL" id="LAZR01003036">
    <property type="protein sequence ID" value="KKN22705.1"/>
    <property type="molecule type" value="Genomic_DNA"/>
</dbReference>
<organism evidence="2">
    <name type="scientific">marine sediment metagenome</name>
    <dbReference type="NCBI Taxonomy" id="412755"/>
    <lineage>
        <taxon>unclassified sequences</taxon>
        <taxon>metagenomes</taxon>
        <taxon>ecological metagenomes</taxon>
    </lineage>
</organism>
<reference evidence="2" key="1">
    <citation type="journal article" date="2015" name="Nature">
        <title>Complex archaea that bridge the gap between prokaryotes and eukaryotes.</title>
        <authorList>
            <person name="Spang A."/>
            <person name="Saw J.H."/>
            <person name="Jorgensen S.L."/>
            <person name="Zaremba-Niedzwiedzka K."/>
            <person name="Martijn J."/>
            <person name="Lind A.E."/>
            <person name="van Eijk R."/>
            <person name="Schleper C."/>
            <person name="Guy L."/>
            <person name="Ettema T.J."/>
        </authorList>
    </citation>
    <scope>NUCLEOTIDE SEQUENCE</scope>
</reference>
<dbReference type="Gene3D" id="3.30.420.10">
    <property type="entry name" value="Ribonuclease H-like superfamily/Ribonuclease H"/>
    <property type="match status" value="1"/>
</dbReference>
<dbReference type="InterPro" id="IPR001584">
    <property type="entry name" value="Integrase_cat-core"/>
</dbReference>
<comment type="caution">
    <text evidence="2">The sequence shown here is derived from an EMBL/GenBank/DDBJ whole genome shotgun (WGS) entry which is preliminary data.</text>
</comment>
<proteinExistence type="predicted"/>
<dbReference type="InterPro" id="IPR050900">
    <property type="entry name" value="Transposase_IS3/IS150/IS904"/>
</dbReference>
<dbReference type="PROSITE" id="PS50994">
    <property type="entry name" value="INTEGRASE"/>
    <property type="match status" value="1"/>
</dbReference>
<dbReference type="SUPFAM" id="SSF53098">
    <property type="entry name" value="Ribonuclease H-like"/>
    <property type="match status" value="1"/>
</dbReference>
<sequence>MRRHSDQGVQYSAKLFIHYLRLLKITQSMSRRGNCWDNSVMERFFRSLKSERLNHLTFINHVAADITVESYIYFYNYKRLHSTLGYITPVQKMAELKKAA</sequence>
<accession>A0A0F9NT50</accession>
<dbReference type="GO" id="GO:0003676">
    <property type="term" value="F:nucleic acid binding"/>
    <property type="evidence" value="ECO:0007669"/>
    <property type="project" value="InterPro"/>
</dbReference>
<dbReference type="AlphaFoldDB" id="A0A0F9NT50"/>
<evidence type="ECO:0000259" key="1">
    <source>
        <dbReference type="PROSITE" id="PS50994"/>
    </source>
</evidence>
<protein>
    <recommendedName>
        <fullName evidence="1">Integrase catalytic domain-containing protein</fullName>
    </recommendedName>
</protein>